<feature type="transmembrane region" description="Helical" evidence="6">
    <location>
        <begin position="333"/>
        <end position="352"/>
    </location>
</feature>
<gene>
    <name evidence="7" type="ORF">Mcate_02117</name>
</gene>
<dbReference type="AlphaFoldDB" id="A0A399DU21"/>
<dbReference type="GO" id="GO:0015658">
    <property type="term" value="F:branched-chain amino acid transmembrane transporter activity"/>
    <property type="evidence" value="ECO:0007669"/>
    <property type="project" value="InterPro"/>
</dbReference>
<evidence type="ECO:0000256" key="1">
    <source>
        <dbReference type="ARBA" id="ARBA00004651"/>
    </source>
</evidence>
<dbReference type="PANTHER" id="PTHR30482:SF10">
    <property type="entry name" value="HIGH-AFFINITY BRANCHED-CHAIN AMINO ACID TRANSPORT PROTEIN BRAE"/>
    <property type="match status" value="1"/>
</dbReference>
<evidence type="ECO:0000256" key="6">
    <source>
        <dbReference type="SAM" id="Phobius"/>
    </source>
</evidence>
<accession>A0A399DU21</accession>
<evidence type="ECO:0000313" key="7">
    <source>
        <dbReference type="EMBL" id="RIH75695.1"/>
    </source>
</evidence>
<feature type="transmembrane region" description="Helical" evidence="6">
    <location>
        <begin position="97"/>
        <end position="118"/>
    </location>
</feature>
<sequence length="477" mass="50580">MSPFMLPFTVAFTALSMLGAFLAPENGLTNLAMLLSVGLVSLGRLPTAWRSGLLAALALALTLLLRLNPDDKLAFYGLLGVLVAAFLLPNLSRLVRIALGVAILFIAVPIAGLTNSFLFELGIQIGIFAALALGLNVVVGQAGLLDLGFAAFFAIGAYTWGIFGSPQAAQFIPGYPSEGLPGNYLYLFMALAVITAAITGVLIGLPALRLRGDYLAIVTLGLGEVVRVFANNLDKPLNITNGPQGITPVNRPEVGPLAEFLRAIGAERLYGRPIDESIAYAFFFYLLVLLVIGIVVLVNIRLANSRFGRAWVAIREDEIAAKAMGIPLLPTKLLAFATGAAFSGAMGAIFAAKQTFVSPESFTLQASINILAFVILGGMGSIGGAVVGAAAVTVLNIGILKDFSDLLNTWRQTGVTILGYNMANLPPQLNPAKYERLVFGLILILMMIFRPEGLIPEQRHRAELQEARQEAKEGGGK</sequence>
<dbReference type="InterPro" id="IPR043428">
    <property type="entry name" value="LivM-like"/>
</dbReference>
<feature type="transmembrane region" description="Helical" evidence="6">
    <location>
        <begin position="46"/>
        <end position="66"/>
    </location>
</feature>
<dbReference type="Proteomes" id="UP000266089">
    <property type="component" value="Unassembled WGS sequence"/>
</dbReference>
<dbReference type="RefSeq" id="WP_027886457.1">
    <property type="nucleotide sequence ID" value="NZ_JBHSXZ010000034.1"/>
</dbReference>
<name>A0A399DU21_9DEIN</name>
<feature type="transmembrane region" description="Helical" evidence="6">
    <location>
        <begin position="278"/>
        <end position="300"/>
    </location>
</feature>
<comment type="subcellular location">
    <subcellularLocation>
        <location evidence="1">Cell membrane</location>
        <topology evidence="1">Multi-pass membrane protein</topology>
    </subcellularLocation>
</comment>
<keyword evidence="5 6" id="KW-0472">Membrane</keyword>
<evidence type="ECO:0000313" key="8">
    <source>
        <dbReference type="Proteomes" id="UP000266089"/>
    </source>
</evidence>
<reference evidence="7 8" key="1">
    <citation type="submission" date="2018-08" db="EMBL/GenBank/DDBJ databases">
        <title>Meiothermus cateniformans JCM 15151 genome sequencing project.</title>
        <authorList>
            <person name="Da Costa M.S."/>
            <person name="Albuquerque L."/>
            <person name="Raposo P."/>
            <person name="Froufe H.J.C."/>
            <person name="Barroso C.S."/>
            <person name="Egas C."/>
        </authorList>
    </citation>
    <scope>NUCLEOTIDE SEQUENCE [LARGE SCALE GENOMIC DNA]</scope>
    <source>
        <strain evidence="7 8">JCM 15151</strain>
    </source>
</reference>
<evidence type="ECO:0000256" key="4">
    <source>
        <dbReference type="ARBA" id="ARBA00022989"/>
    </source>
</evidence>
<keyword evidence="3 6" id="KW-0812">Transmembrane</keyword>
<dbReference type="GO" id="GO:0005886">
    <property type="term" value="C:plasma membrane"/>
    <property type="evidence" value="ECO:0007669"/>
    <property type="project" value="UniProtKB-SubCell"/>
</dbReference>
<feature type="transmembrane region" description="Helical" evidence="6">
    <location>
        <begin position="373"/>
        <end position="400"/>
    </location>
</feature>
<comment type="caution">
    <text evidence="7">The sequence shown here is derived from an EMBL/GenBank/DDBJ whole genome shotgun (WGS) entry which is preliminary data.</text>
</comment>
<keyword evidence="2" id="KW-1003">Cell membrane</keyword>
<feature type="transmembrane region" description="Helical" evidence="6">
    <location>
        <begin position="73"/>
        <end position="91"/>
    </location>
</feature>
<evidence type="ECO:0000256" key="2">
    <source>
        <dbReference type="ARBA" id="ARBA00022475"/>
    </source>
</evidence>
<dbReference type="OrthoDB" id="9789927at2"/>
<keyword evidence="4 6" id="KW-1133">Transmembrane helix</keyword>
<evidence type="ECO:0000256" key="3">
    <source>
        <dbReference type="ARBA" id="ARBA00022692"/>
    </source>
</evidence>
<feature type="transmembrane region" description="Helical" evidence="6">
    <location>
        <begin position="184"/>
        <end position="208"/>
    </location>
</feature>
<dbReference type="PANTHER" id="PTHR30482">
    <property type="entry name" value="HIGH-AFFINITY BRANCHED-CHAIN AMINO ACID TRANSPORT SYSTEM PERMEASE"/>
    <property type="match status" value="1"/>
</dbReference>
<dbReference type="Pfam" id="PF02653">
    <property type="entry name" value="BPD_transp_2"/>
    <property type="match status" value="1"/>
</dbReference>
<dbReference type="EMBL" id="QWKX01000060">
    <property type="protein sequence ID" value="RIH75695.1"/>
    <property type="molecule type" value="Genomic_DNA"/>
</dbReference>
<feature type="transmembrane region" description="Helical" evidence="6">
    <location>
        <begin position="150"/>
        <end position="172"/>
    </location>
</feature>
<protein>
    <submittedName>
        <fullName evidence="7">Urea ABC transporter, permease protein UrtC</fullName>
    </submittedName>
</protein>
<proteinExistence type="predicted"/>
<organism evidence="7 8">
    <name type="scientific">Meiothermus taiwanensis</name>
    <dbReference type="NCBI Taxonomy" id="172827"/>
    <lineage>
        <taxon>Bacteria</taxon>
        <taxon>Thermotogati</taxon>
        <taxon>Deinococcota</taxon>
        <taxon>Deinococci</taxon>
        <taxon>Thermales</taxon>
        <taxon>Thermaceae</taxon>
        <taxon>Meiothermus</taxon>
    </lineage>
</organism>
<evidence type="ECO:0000256" key="5">
    <source>
        <dbReference type="ARBA" id="ARBA00023136"/>
    </source>
</evidence>
<feature type="transmembrane region" description="Helical" evidence="6">
    <location>
        <begin position="125"/>
        <end position="144"/>
    </location>
</feature>
<dbReference type="InterPro" id="IPR001851">
    <property type="entry name" value="ABC_transp_permease"/>
</dbReference>
<dbReference type="CDD" id="cd06581">
    <property type="entry name" value="TM_PBP1_LivM_like"/>
    <property type="match status" value="1"/>
</dbReference>